<dbReference type="AlphaFoldDB" id="A0A1M5VSX4"/>
<keyword evidence="1" id="KW-0472">Membrane</keyword>
<feature type="transmembrane region" description="Helical" evidence="1">
    <location>
        <begin position="88"/>
        <end position="110"/>
    </location>
</feature>
<sequence>MALNHGLFFQLYSLATLAFCGIIQYFTGIGAVLWLPFMLAFVMAGLLLMQTRYADFSLDTEEVIVLILFVGFFSVAVLSTFLQNGVTITIVGLKNELALSLVMACLLLGFCGSSQLYRIVRLLHWIFYVQFPVVLFQVLVIVPKRVAVKGEFEKWDSVVGTFGGDPMGGGNTAAMGLFCLLIMLIKFSEYKHGVASRLQTGLHIGGAFILCVLGEIKFVILLSPLLMTFIWFSPSYMTGMKRYDWKIILIILGGMIGLLTLAVFVLGASYASAFGADPGKSAFDLFVSSLDYVFDPDYIMPSGELGRMTTVFFWAGHSDLYGWPSQWFGYGLNATNHGSAVAPGFLNIIFNVLLDSTSLSMMLWELGLAGTLFFILLVFYTIRVATPRPVFEPGQLSLQDRRLLSWQPALIAFALAGLLSLPYSQILMLTPMLQFLFYFALGATFIIRKSVLTVSASCYESKAFYQCHH</sequence>
<feature type="transmembrane region" description="Helical" evidence="1">
    <location>
        <begin position="122"/>
        <end position="142"/>
    </location>
</feature>
<feature type="transmembrane region" description="Helical" evidence="1">
    <location>
        <begin position="426"/>
        <end position="447"/>
    </location>
</feature>
<feature type="transmembrane region" description="Helical" evidence="1">
    <location>
        <begin position="247"/>
        <end position="271"/>
    </location>
</feature>
<dbReference type="STRING" id="1216006.VA7868_00490"/>
<dbReference type="Proteomes" id="UP000184608">
    <property type="component" value="Unassembled WGS sequence"/>
</dbReference>
<accession>A0A1M5VSX4</accession>
<proteinExistence type="predicted"/>
<feature type="transmembrane region" description="Helical" evidence="1">
    <location>
        <begin position="167"/>
        <end position="185"/>
    </location>
</feature>
<name>A0A1M5VSX4_9VIBR</name>
<feature type="transmembrane region" description="Helical" evidence="1">
    <location>
        <begin position="32"/>
        <end position="51"/>
    </location>
</feature>
<protein>
    <recommendedName>
        <fullName evidence="4">Capsular biosynthesis protein</fullName>
    </recommendedName>
</protein>
<feature type="transmembrane region" description="Helical" evidence="1">
    <location>
        <begin position="403"/>
        <end position="420"/>
    </location>
</feature>
<dbReference type="OrthoDB" id="5767484at2"/>
<feature type="transmembrane region" description="Helical" evidence="1">
    <location>
        <begin position="362"/>
        <end position="382"/>
    </location>
</feature>
<evidence type="ECO:0000313" key="2">
    <source>
        <dbReference type="EMBL" id="SHH78288.1"/>
    </source>
</evidence>
<evidence type="ECO:0000313" key="3">
    <source>
        <dbReference type="Proteomes" id="UP000184608"/>
    </source>
</evidence>
<reference evidence="2 3" key="1">
    <citation type="submission" date="2016-11" db="EMBL/GenBank/DDBJ databases">
        <authorList>
            <person name="Jaros S."/>
            <person name="Januszkiewicz K."/>
            <person name="Wedrychowicz H."/>
        </authorList>
    </citation>
    <scope>NUCLEOTIDE SEQUENCE [LARGE SCALE GENOMIC DNA]</scope>
    <source>
        <strain evidence="2 3">CECT 7868</strain>
    </source>
</reference>
<organism evidence="2 3">
    <name type="scientific">Vibrio aerogenes CECT 7868</name>
    <dbReference type="NCBI Taxonomy" id="1216006"/>
    <lineage>
        <taxon>Bacteria</taxon>
        <taxon>Pseudomonadati</taxon>
        <taxon>Pseudomonadota</taxon>
        <taxon>Gammaproteobacteria</taxon>
        <taxon>Vibrionales</taxon>
        <taxon>Vibrionaceae</taxon>
        <taxon>Vibrio</taxon>
    </lineage>
</organism>
<dbReference type="EMBL" id="FQXZ01000006">
    <property type="protein sequence ID" value="SHH78288.1"/>
    <property type="molecule type" value="Genomic_DNA"/>
</dbReference>
<feature type="transmembrane region" description="Helical" evidence="1">
    <location>
        <begin position="206"/>
        <end position="232"/>
    </location>
</feature>
<keyword evidence="3" id="KW-1185">Reference proteome</keyword>
<keyword evidence="1" id="KW-0812">Transmembrane</keyword>
<evidence type="ECO:0008006" key="4">
    <source>
        <dbReference type="Google" id="ProtNLM"/>
    </source>
</evidence>
<gene>
    <name evidence="2" type="ORF">VA7868_00490</name>
</gene>
<dbReference type="RefSeq" id="WP_073602280.1">
    <property type="nucleotide sequence ID" value="NZ_FQXZ01000006.1"/>
</dbReference>
<evidence type="ECO:0000256" key="1">
    <source>
        <dbReference type="SAM" id="Phobius"/>
    </source>
</evidence>
<feature type="transmembrane region" description="Helical" evidence="1">
    <location>
        <begin position="63"/>
        <end position="82"/>
    </location>
</feature>
<keyword evidence="1" id="KW-1133">Transmembrane helix</keyword>